<dbReference type="SUPFAM" id="SSF56349">
    <property type="entry name" value="DNA breaking-rejoining enzymes"/>
    <property type="match status" value="1"/>
</dbReference>
<dbReference type="PROSITE" id="PS50280">
    <property type="entry name" value="SET"/>
    <property type="match status" value="1"/>
</dbReference>
<keyword evidence="1" id="KW-0233">DNA recombination</keyword>
<dbReference type="SMART" id="SM00317">
    <property type="entry name" value="SET"/>
    <property type="match status" value="1"/>
</dbReference>
<keyword evidence="3" id="KW-1185">Reference proteome</keyword>
<evidence type="ECO:0000313" key="3">
    <source>
        <dbReference type="Proteomes" id="UP001652625"/>
    </source>
</evidence>
<dbReference type="InterPro" id="IPR051760">
    <property type="entry name" value="KMT5A"/>
</dbReference>
<proteinExistence type="predicted"/>
<dbReference type="GeneID" id="136083556"/>
<dbReference type="Proteomes" id="UP001652625">
    <property type="component" value="Chromosome 08"/>
</dbReference>
<dbReference type="PANTHER" id="PTHR46167">
    <property type="entry name" value="N-LYSINE METHYLTRANSFERASE KMT5A"/>
    <property type="match status" value="1"/>
</dbReference>
<evidence type="ECO:0000313" key="4">
    <source>
        <dbReference type="RefSeq" id="XP_065659031.1"/>
    </source>
</evidence>
<dbReference type="Gene3D" id="1.10.443.10">
    <property type="entry name" value="Intergrase catalytic core"/>
    <property type="match status" value="1"/>
</dbReference>
<dbReference type="RefSeq" id="XP_065659031.1">
    <property type="nucleotide sequence ID" value="XM_065802959.1"/>
</dbReference>
<sequence length="1225" mass="141157">MASRRTRSIKNINTQYEDLCLRNDDPEHLKKVWIDNVIGYGVFVTKSFDKDDAILEYKGEVIDRFEAERRHKIYQSCGEGCFIFDVDSGNFKLSVDATKSSNLGRYVNDSVEKLANCRPKSFLFNGHPRIVLVATKFIAANTELRYDYNDKQNLSWRSDKAYAQPFTIDEIKFFLKHPTEKVEKLEPLSVSSFFKTESRQSLFEDENLVPENDEKKAFKKVCVAVPKFNKSSLHKPAHSSTLPKNFNSPEKICDFFESFGCLSENKFGFESKSNLLEGPDLCGSNLISEILIDEDILKNDYVDFNINQVFPEKNGVSEINSEFVFEMKNLESNQNFPEKNSVSEINSEFVFEMKNLESDQNFPEKNSVSEINSEFVFEMKNLESGEVVSEKNSKIVLKMKNLESDQDFPDKNSVSEKNTDIVFEMKNLKSDEVVSEKNSPKKVSEKKNLKAFTHYKKKCPLCGIMTYKLPEHARDEHNYSTASSKAILGQFNLRKRQISDEKPGKRKSHYTKICPIPGCYIVTKNVGEHLRGKLHSLKPGEEYYCLLKQARHFDSSLIPVGMLTSPKKDFGVESNNKKCQKSKKKSISNSESTESSILNLVTPELEPSCQLDSFSPTVGILPTPQNDYGVNINTENVAACQILEPLIINSNKSSTEEFIQKNVLDILVEDSENEFSDVERIHYSSSDSEYIPDENELNEIKYCSKSIENILELFYSYLTGPDRGRKPRSIVKVVQDVRRVIIGTGETSSLASIFKEPKVYIRNNYLGKYCFERKILPGSIRKYLYSFIDFCKFLYSENVSVGVNREEFNVTLRKVEDWRKSYLSSERLHKQQKRAEDYELLVSPEDIEKYNNSIIGKKAIEFFKEVLQNPYMTISQTMHCSMRDHLFVILEFGNAHRSGVIANMKMKEYEKSKKLNNEMWEVNVWDHKTVENYGAAKVTMLNYEYELLSTYINYVRNKNANHNQENVFLSWSGKAMTSGDISNRIDSLWRKSGIYNKNQKRKLCANLIRRTASTIVRESNSSFTKEVAHNMLHSDQTAEKHYYLKQKEKSATVGGKVLRDHFYPNKKSNFETDSLAATPKKCIKPDLKEYTPKKSWNSNEVAVLHSYIENNESPILSRIKSNFDQNFSSINASPRQVYDKLRSIDRYGSPDKKRFKKSHESEKIYLWSSSDLNALRNHGAPLIESGSLSLARLKSVLSDSSLLDRYSFTQLRTRINYERARKKGE</sequence>
<accession>A0ABM4CBI1</accession>
<dbReference type="PANTHER" id="PTHR46167:SF1">
    <property type="entry name" value="N-LYSINE METHYLTRANSFERASE KMT5A"/>
    <property type="match status" value="1"/>
</dbReference>
<evidence type="ECO:0000259" key="2">
    <source>
        <dbReference type="PROSITE" id="PS50280"/>
    </source>
</evidence>
<dbReference type="SUPFAM" id="SSF82199">
    <property type="entry name" value="SET domain"/>
    <property type="match status" value="1"/>
</dbReference>
<dbReference type="Gene3D" id="2.170.270.10">
    <property type="entry name" value="SET domain"/>
    <property type="match status" value="1"/>
</dbReference>
<dbReference type="InterPro" id="IPR013762">
    <property type="entry name" value="Integrase-like_cat_sf"/>
</dbReference>
<name>A0ABM4CBI1_HYDVU</name>
<reference evidence="4" key="1">
    <citation type="submission" date="2025-08" db="UniProtKB">
        <authorList>
            <consortium name="RefSeq"/>
        </authorList>
    </citation>
    <scope>IDENTIFICATION</scope>
</reference>
<dbReference type="Pfam" id="PF00856">
    <property type="entry name" value="SET"/>
    <property type="match status" value="1"/>
</dbReference>
<gene>
    <name evidence="4" type="primary">LOC136083556</name>
</gene>
<dbReference type="InterPro" id="IPR011010">
    <property type="entry name" value="DNA_brk_join_enz"/>
</dbReference>
<organism evidence="3 4">
    <name type="scientific">Hydra vulgaris</name>
    <name type="common">Hydra</name>
    <name type="synonym">Hydra attenuata</name>
    <dbReference type="NCBI Taxonomy" id="6087"/>
    <lineage>
        <taxon>Eukaryota</taxon>
        <taxon>Metazoa</taxon>
        <taxon>Cnidaria</taxon>
        <taxon>Hydrozoa</taxon>
        <taxon>Hydroidolina</taxon>
        <taxon>Anthoathecata</taxon>
        <taxon>Aplanulata</taxon>
        <taxon>Hydridae</taxon>
        <taxon>Hydra</taxon>
    </lineage>
</organism>
<dbReference type="InterPro" id="IPR046341">
    <property type="entry name" value="SET_dom_sf"/>
</dbReference>
<dbReference type="InterPro" id="IPR001214">
    <property type="entry name" value="SET_dom"/>
</dbReference>
<protein>
    <submittedName>
        <fullName evidence="4">Uncharacterized protein LOC136083556</fullName>
    </submittedName>
</protein>
<feature type="domain" description="SET" evidence="2">
    <location>
        <begin position="17"/>
        <end position="149"/>
    </location>
</feature>
<evidence type="ECO:0000256" key="1">
    <source>
        <dbReference type="ARBA" id="ARBA00023172"/>
    </source>
</evidence>